<keyword evidence="7" id="KW-1185">Reference proteome</keyword>
<accession>U3A6Y7</accession>
<feature type="transmembrane region" description="Helical" evidence="4">
    <location>
        <begin position="356"/>
        <end position="378"/>
    </location>
</feature>
<comment type="caution">
    <text evidence="6">The sequence shown here is derived from an EMBL/GenBank/DDBJ whole genome shotgun (WGS) entry which is preliminary data.</text>
</comment>
<dbReference type="InterPro" id="IPR036259">
    <property type="entry name" value="MFS_trans_sf"/>
</dbReference>
<dbReference type="GO" id="GO:0022857">
    <property type="term" value="F:transmembrane transporter activity"/>
    <property type="evidence" value="ECO:0007669"/>
    <property type="project" value="InterPro"/>
</dbReference>
<protein>
    <recommendedName>
        <fullName evidence="5">Major facilitator superfamily (MFS) profile domain-containing protein</fullName>
    </recommendedName>
</protein>
<feature type="domain" description="Major facilitator superfamily (MFS) profile" evidence="5">
    <location>
        <begin position="23"/>
        <end position="408"/>
    </location>
</feature>
<evidence type="ECO:0000256" key="4">
    <source>
        <dbReference type="SAM" id="Phobius"/>
    </source>
</evidence>
<dbReference type="EMBL" id="BATL01000029">
    <property type="protein sequence ID" value="GAD75766.1"/>
    <property type="molecule type" value="Genomic_DNA"/>
</dbReference>
<dbReference type="SUPFAM" id="SSF103473">
    <property type="entry name" value="MFS general substrate transporter"/>
    <property type="match status" value="1"/>
</dbReference>
<feature type="transmembrane region" description="Helical" evidence="4">
    <location>
        <begin position="160"/>
        <end position="181"/>
    </location>
</feature>
<evidence type="ECO:0000313" key="7">
    <source>
        <dbReference type="Proteomes" id="UP000016567"/>
    </source>
</evidence>
<dbReference type="Proteomes" id="UP000016567">
    <property type="component" value="Unassembled WGS sequence"/>
</dbReference>
<organism evidence="6 7">
    <name type="scientific">Vibrio azureus NBRC 104587</name>
    <dbReference type="NCBI Taxonomy" id="1219077"/>
    <lineage>
        <taxon>Bacteria</taxon>
        <taxon>Pseudomonadati</taxon>
        <taxon>Pseudomonadota</taxon>
        <taxon>Gammaproteobacteria</taxon>
        <taxon>Vibrionales</taxon>
        <taxon>Vibrionaceae</taxon>
        <taxon>Vibrio</taxon>
    </lineage>
</organism>
<evidence type="ECO:0000256" key="2">
    <source>
        <dbReference type="ARBA" id="ARBA00022989"/>
    </source>
</evidence>
<dbReference type="STRING" id="1219077.VAZ01S_029_00360"/>
<sequence>MLMNHPTPKDKKKMPQKLNKYSQLTLIGFSAALMGVGQNGLLVSLPFLVERTAFNLPIWSMLIAIGSFLFLPSAPFWGRYSDKFGPKKVVLQALLGMAVSFSLLCLFAFLSNYRQEWAMVSLLGLLFARIIYGCTVAGMVPASQHWAIILYGKNDRLQAITTVSIGLSAGRLVGPLLSILMLKLSPFAPLLLMIVLPCIALLGAISLPSPKCEASEEQQKKSLSWYPPKKLLSFLLCGLFLCSAIALLQYSFSPLIFSITSWSTEQISDSIGVLLTIRAGLTFLTQVMVIKKNKLNASVMYLYGSIALLVGFMLFLIPNIWGFVLAMAMTAIGSSLLVPAYTSVATEQQSHAPGAIAGYISMSHTIGYSLASLLVFSVTLDPLYPIYLCIGFSICILLTALSVSKKGQETIRE</sequence>
<dbReference type="PROSITE" id="PS50850">
    <property type="entry name" value="MFS"/>
    <property type="match status" value="1"/>
</dbReference>
<feature type="transmembrane region" description="Helical" evidence="4">
    <location>
        <begin position="270"/>
        <end position="290"/>
    </location>
</feature>
<gene>
    <name evidence="6" type="ORF">VAZ01S_029_00360</name>
</gene>
<dbReference type="Gene3D" id="1.20.1250.20">
    <property type="entry name" value="MFS general substrate transporter like domains"/>
    <property type="match status" value="1"/>
</dbReference>
<feature type="transmembrane region" description="Helical" evidence="4">
    <location>
        <begin position="323"/>
        <end position="344"/>
    </location>
</feature>
<feature type="transmembrane region" description="Helical" evidence="4">
    <location>
        <begin position="117"/>
        <end position="140"/>
    </location>
</feature>
<evidence type="ECO:0000256" key="1">
    <source>
        <dbReference type="ARBA" id="ARBA00022692"/>
    </source>
</evidence>
<dbReference type="PANTHER" id="PTHR23546">
    <property type="entry name" value="TRANSPORT PROTEIN"/>
    <property type="match status" value="1"/>
</dbReference>
<feature type="transmembrane region" description="Helical" evidence="4">
    <location>
        <begin position="187"/>
        <end position="210"/>
    </location>
</feature>
<dbReference type="InterPro" id="IPR020846">
    <property type="entry name" value="MFS_dom"/>
</dbReference>
<feature type="transmembrane region" description="Helical" evidence="4">
    <location>
        <begin position="21"/>
        <end position="38"/>
    </location>
</feature>
<evidence type="ECO:0000259" key="5">
    <source>
        <dbReference type="PROSITE" id="PS50850"/>
    </source>
</evidence>
<dbReference type="Pfam" id="PF07690">
    <property type="entry name" value="MFS_1"/>
    <property type="match status" value="1"/>
</dbReference>
<dbReference type="eggNOG" id="COG2814">
    <property type="taxonomic scope" value="Bacteria"/>
</dbReference>
<feature type="transmembrane region" description="Helical" evidence="4">
    <location>
        <begin position="58"/>
        <end position="77"/>
    </location>
</feature>
<keyword evidence="2 4" id="KW-1133">Transmembrane helix</keyword>
<keyword evidence="3 4" id="KW-0472">Membrane</keyword>
<feature type="transmembrane region" description="Helical" evidence="4">
    <location>
        <begin position="299"/>
        <end position="317"/>
    </location>
</feature>
<dbReference type="PANTHER" id="PTHR23546:SF1">
    <property type="entry name" value="MEMBRANE PROTEIN"/>
    <property type="match status" value="1"/>
</dbReference>
<feature type="transmembrane region" description="Helical" evidence="4">
    <location>
        <begin position="89"/>
        <end position="111"/>
    </location>
</feature>
<evidence type="ECO:0000313" key="6">
    <source>
        <dbReference type="EMBL" id="GAD75766.1"/>
    </source>
</evidence>
<keyword evidence="1 4" id="KW-0812">Transmembrane</keyword>
<name>U3A6Y7_9VIBR</name>
<evidence type="ECO:0000256" key="3">
    <source>
        <dbReference type="ARBA" id="ARBA00023136"/>
    </source>
</evidence>
<feature type="transmembrane region" description="Helical" evidence="4">
    <location>
        <begin position="231"/>
        <end position="250"/>
    </location>
</feature>
<dbReference type="InterPro" id="IPR011701">
    <property type="entry name" value="MFS"/>
</dbReference>
<dbReference type="AlphaFoldDB" id="U3A6Y7"/>
<feature type="transmembrane region" description="Helical" evidence="4">
    <location>
        <begin position="384"/>
        <end position="403"/>
    </location>
</feature>
<reference evidence="6 7" key="1">
    <citation type="submission" date="2013-09" db="EMBL/GenBank/DDBJ databases">
        <title>Whole genome shotgun sequence of Vibrio azureus NBRC 104587.</title>
        <authorList>
            <person name="Isaki S."/>
            <person name="Hosoyama A."/>
            <person name="Numata M."/>
            <person name="Hashimoto M."/>
            <person name="Hosoyama Y."/>
            <person name="Tsuchikane K."/>
            <person name="Noguchi M."/>
            <person name="Hirakata S."/>
            <person name="Ichikawa N."/>
            <person name="Ohji S."/>
            <person name="Yamazoe A."/>
            <person name="Fujita N."/>
        </authorList>
    </citation>
    <scope>NUCLEOTIDE SEQUENCE [LARGE SCALE GENOMIC DNA]</scope>
    <source>
        <strain evidence="6 7">NBRC 104587</strain>
    </source>
</reference>
<proteinExistence type="predicted"/>